<proteinExistence type="predicted"/>
<name>A0A6L5T7B4_9FIRM</name>
<dbReference type="RefSeq" id="WP_154266922.1">
    <property type="nucleotide sequence ID" value="NZ_WKQP01000010.1"/>
</dbReference>
<sequence length="75" mass="8287">MLTYEQALDIAKSKKSKINYCTEYNNAYAFSYDAGEASKGGDSPIVIMKDTGAALNFIAYAVKDGNEFVKEFEVK</sequence>
<evidence type="ECO:0000313" key="1">
    <source>
        <dbReference type="EMBL" id="MSC60105.1"/>
    </source>
</evidence>
<dbReference type="AlphaFoldDB" id="A0A6L5T7B4"/>
<comment type="caution">
    <text evidence="1">The sequence shown here is derived from an EMBL/GenBank/DDBJ whole genome shotgun (WGS) entry which is preliminary data.</text>
</comment>
<dbReference type="EMBL" id="WKQP01000010">
    <property type="protein sequence ID" value="MSC60105.1"/>
    <property type="molecule type" value="Genomic_DNA"/>
</dbReference>
<reference evidence="1 2" key="1">
    <citation type="journal article" date="2019" name="Nat. Med.">
        <title>A library of human gut bacterial isolates paired with longitudinal multiomics data enables mechanistic microbiome research.</title>
        <authorList>
            <person name="Poyet M."/>
            <person name="Groussin M."/>
            <person name="Gibbons S.M."/>
            <person name="Avila-Pacheco J."/>
            <person name="Jiang X."/>
            <person name="Kearney S.M."/>
            <person name="Perrotta A.R."/>
            <person name="Berdy B."/>
            <person name="Zhao S."/>
            <person name="Lieberman T.D."/>
            <person name="Swanson P.K."/>
            <person name="Smith M."/>
            <person name="Roesemann S."/>
            <person name="Alexander J.E."/>
            <person name="Rich S.A."/>
            <person name="Livny J."/>
            <person name="Vlamakis H."/>
            <person name="Clish C."/>
            <person name="Bullock K."/>
            <person name="Deik A."/>
            <person name="Scott J."/>
            <person name="Pierce K.A."/>
            <person name="Xavier R.J."/>
            <person name="Alm E.J."/>
        </authorList>
    </citation>
    <scope>NUCLEOTIDE SEQUENCE [LARGE SCALE GENOMIC DNA]</scope>
    <source>
        <strain evidence="1 2">BIOML-A11</strain>
    </source>
</reference>
<evidence type="ECO:0000313" key="2">
    <source>
        <dbReference type="Proteomes" id="UP000479563"/>
    </source>
</evidence>
<gene>
    <name evidence="1" type="ORF">GKE07_07825</name>
</gene>
<organism evidence="1 2">
    <name type="scientific">Agathobacter rectalis</name>
    <dbReference type="NCBI Taxonomy" id="39491"/>
    <lineage>
        <taxon>Bacteria</taxon>
        <taxon>Bacillati</taxon>
        <taxon>Bacillota</taxon>
        <taxon>Clostridia</taxon>
        <taxon>Lachnospirales</taxon>
        <taxon>Lachnospiraceae</taxon>
        <taxon>Agathobacter</taxon>
    </lineage>
</organism>
<protein>
    <submittedName>
        <fullName evidence="1">Uncharacterized protein</fullName>
    </submittedName>
</protein>
<accession>A0A6L5T7B4</accession>
<dbReference type="Proteomes" id="UP000479563">
    <property type="component" value="Unassembled WGS sequence"/>
</dbReference>